<proteinExistence type="predicted"/>
<feature type="chain" id="PRO_5039577033" evidence="1">
    <location>
        <begin position="24"/>
        <end position="193"/>
    </location>
</feature>
<protein>
    <submittedName>
        <fullName evidence="2">Uncharacterized protein</fullName>
    </submittedName>
</protein>
<name>A0A9D3RTQ8_ANGAN</name>
<gene>
    <name evidence="2" type="ORF">ANANG_G00200600</name>
</gene>
<reference evidence="2" key="1">
    <citation type="submission" date="2021-01" db="EMBL/GenBank/DDBJ databases">
        <title>A chromosome-scale assembly of European eel, Anguilla anguilla.</title>
        <authorList>
            <person name="Henkel C."/>
            <person name="Jong-Raadsen S.A."/>
            <person name="Dufour S."/>
            <person name="Weltzien F.-A."/>
            <person name="Palstra A.P."/>
            <person name="Pelster B."/>
            <person name="Spaink H.P."/>
            <person name="Van Den Thillart G.E."/>
            <person name="Jansen H."/>
            <person name="Zahm M."/>
            <person name="Klopp C."/>
            <person name="Cedric C."/>
            <person name="Louis A."/>
            <person name="Berthelot C."/>
            <person name="Parey E."/>
            <person name="Roest Crollius H."/>
            <person name="Montfort J."/>
            <person name="Robinson-Rechavi M."/>
            <person name="Bucao C."/>
            <person name="Bouchez O."/>
            <person name="Gislard M."/>
            <person name="Lluch J."/>
            <person name="Milhes M."/>
            <person name="Lampietro C."/>
            <person name="Lopez Roques C."/>
            <person name="Donnadieu C."/>
            <person name="Braasch I."/>
            <person name="Desvignes T."/>
            <person name="Postlethwait J."/>
            <person name="Bobe J."/>
            <person name="Guiguen Y."/>
            <person name="Dirks R."/>
        </authorList>
    </citation>
    <scope>NUCLEOTIDE SEQUENCE</scope>
    <source>
        <strain evidence="2">Tag_6206</strain>
        <tissue evidence="2">Liver</tissue>
    </source>
</reference>
<sequence>MERHCSFGLYCLFLPALLVCVSSGRECTEKDSLLTEVSSYVNMPSECVLSCTAHTYREMLKKREVQTVRFNPTSPSELGQYCWPTQMKCGLGERLQHAYIMLPLHDRTQGVKDSFGLRPTFPVQQDLLLPQHRQTVLSNDCGLRFDVTSPFIASEYQPMFCVEIVPPLSTLGKVLKCPPFLVTTWQKQHLPPT</sequence>
<keyword evidence="1" id="KW-0732">Signal</keyword>
<feature type="signal peptide" evidence="1">
    <location>
        <begin position="1"/>
        <end position="23"/>
    </location>
</feature>
<accession>A0A9D3RTQ8</accession>
<dbReference type="Proteomes" id="UP001044222">
    <property type="component" value="Chromosome 10"/>
</dbReference>
<keyword evidence="3" id="KW-1185">Reference proteome</keyword>
<dbReference type="AlphaFoldDB" id="A0A9D3RTQ8"/>
<comment type="caution">
    <text evidence="2">The sequence shown here is derived from an EMBL/GenBank/DDBJ whole genome shotgun (WGS) entry which is preliminary data.</text>
</comment>
<organism evidence="2 3">
    <name type="scientific">Anguilla anguilla</name>
    <name type="common">European freshwater eel</name>
    <name type="synonym">Muraena anguilla</name>
    <dbReference type="NCBI Taxonomy" id="7936"/>
    <lineage>
        <taxon>Eukaryota</taxon>
        <taxon>Metazoa</taxon>
        <taxon>Chordata</taxon>
        <taxon>Craniata</taxon>
        <taxon>Vertebrata</taxon>
        <taxon>Euteleostomi</taxon>
        <taxon>Actinopterygii</taxon>
        <taxon>Neopterygii</taxon>
        <taxon>Teleostei</taxon>
        <taxon>Anguilliformes</taxon>
        <taxon>Anguillidae</taxon>
        <taxon>Anguilla</taxon>
    </lineage>
</organism>
<evidence type="ECO:0000256" key="1">
    <source>
        <dbReference type="SAM" id="SignalP"/>
    </source>
</evidence>
<evidence type="ECO:0000313" key="3">
    <source>
        <dbReference type="Proteomes" id="UP001044222"/>
    </source>
</evidence>
<evidence type="ECO:0000313" key="2">
    <source>
        <dbReference type="EMBL" id="KAG5841541.1"/>
    </source>
</evidence>
<dbReference type="EMBL" id="JAFIRN010000010">
    <property type="protein sequence ID" value="KAG5841541.1"/>
    <property type="molecule type" value="Genomic_DNA"/>
</dbReference>